<protein>
    <recommendedName>
        <fullName evidence="2">DUF4382 domain-containing protein</fullName>
    </recommendedName>
</protein>
<dbReference type="EMBL" id="CP028923">
    <property type="protein sequence ID" value="QCK15553.1"/>
    <property type="molecule type" value="Genomic_DNA"/>
</dbReference>
<dbReference type="RefSeq" id="WP_137091148.1">
    <property type="nucleotide sequence ID" value="NZ_CP028923.1"/>
</dbReference>
<feature type="chain" id="PRO_5020231238" description="DUF4382 domain-containing protein" evidence="1">
    <location>
        <begin position="25"/>
        <end position="258"/>
    </location>
</feature>
<dbReference type="InterPro" id="IPR025491">
    <property type="entry name" value="DUF4382"/>
</dbReference>
<dbReference type="KEGG" id="fpf:DCC35_12745"/>
<evidence type="ECO:0000256" key="1">
    <source>
        <dbReference type="SAM" id="SignalP"/>
    </source>
</evidence>
<keyword evidence="4" id="KW-1185">Reference proteome</keyword>
<accession>A0A4D7JKX9</accession>
<proteinExistence type="predicted"/>
<gene>
    <name evidence="3" type="ORF">DCC35_12745</name>
</gene>
<dbReference type="OrthoDB" id="2111471at2"/>
<organism evidence="3 4">
    <name type="scientific">Mangrovivirga cuniculi</name>
    <dbReference type="NCBI Taxonomy" id="2715131"/>
    <lineage>
        <taxon>Bacteria</taxon>
        <taxon>Pseudomonadati</taxon>
        <taxon>Bacteroidota</taxon>
        <taxon>Cytophagia</taxon>
        <taxon>Cytophagales</taxon>
        <taxon>Mangrovivirgaceae</taxon>
        <taxon>Mangrovivirga</taxon>
    </lineage>
</organism>
<evidence type="ECO:0000313" key="3">
    <source>
        <dbReference type="EMBL" id="QCK15553.1"/>
    </source>
</evidence>
<reference evidence="3 4" key="1">
    <citation type="submission" date="2018-04" db="EMBL/GenBank/DDBJ databases">
        <title>Complete genome uncultured novel isolate.</title>
        <authorList>
            <person name="Merlino G."/>
        </authorList>
    </citation>
    <scope>NUCLEOTIDE SEQUENCE [LARGE SCALE GENOMIC DNA]</scope>
    <source>
        <strain evidence="4">R1DC9</strain>
    </source>
</reference>
<dbReference type="Pfam" id="PF14321">
    <property type="entry name" value="DUF4382"/>
    <property type="match status" value="1"/>
</dbReference>
<feature type="signal peptide" evidence="1">
    <location>
        <begin position="1"/>
        <end position="24"/>
    </location>
</feature>
<evidence type="ECO:0000313" key="4">
    <source>
        <dbReference type="Proteomes" id="UP000298616"/>
    </source>
</evidence>
<dbReference type="AlphaFoldDB" id="A0A4D7JKX9"/>
<keyword evidence="1" id="KW-0732">Signal</keyword>
<dbReference type="Proteomes" id="UP000298616">
    <property type="component" value="Chromosome"/>
</dbReference>
<dbReference type="PROSITE" id="PS51257">
    <property type="entry name" value="PROKAR_LIPOPROTEIN"/>
    <property type="match status" value="1"/>
</dbReference>
<name>A0A4D7JKX9_9BACT</name>
<sequence>MNLIKHLYLSVFLILLFASGCKNESTETNIKAGNIVLRISDSPADYDRLILDIEGAILEENSKQVHLRTTFTGQLDILDYNNGKSYVLADEKYENITPNNIILLLGEDNFITIENQNYNIELPDNFKSGIRIPIPESMVDKNKIDINLDFNAAKSVIEKEGKFSLIPVINPREENTGGGVEGTIKPVVPAVAHLILDSDTISSTYCDEYGFFYINNVKENKYSLIIEPTDGYEYGERKNVKISDSRITNVGKIVINKK</sequence>
<evidence type="ECO:0000259" key="2">
    <source>
        <dbReference type="Pfam" id="PF14321"/>
    </source>
</evidence>
<feature type="domain" description="DUF4382" evidence="2">
    <location>
        <begin position="33"/>
        <end position="167"/>
    </location>
</feature>